<dbReference type="Pfam" id="PF13637">
    <property type="entry name" value="Ank_4"/>
    <property type="match status" value="1"/>
</dbReference>
<dbReference type="InterPro" id="IPR008271">
    <property type="entry name" value="Ser/Thr_kinase_AS"/>
</dbReference>
<feature type="repeat" description="ANK" evidence="3">
    <location>
        <begin position="518"/>
        <end position="550"/>
    </location>
</feature>
<feature type="domain" description="Protein kinase" evidence="4">
    <location>
        <begin position="1312"/>
        <end position="1579"/>
    </location>
</feature>
<evidence type="ECO:0000313" key="9">
    <source>
        <dbReference type="Proteomes" id="UP000441208"/>
    </source>
</evidence>
<dbReference type="GO" id="GO:0004672">
    <property type="term" value="F:protein kinase activity"/>
    <property type="evidence" value="ECO:0007669"/>
    <property type="project" value="InterPro"/>
</dbReference>
<feature type="repeat" description="ANK" evidence="3">
    <location>
        <begin position="651"/>
        <end position="683"/>
    </location>
</feature>
<sequence>MKMGDVVAAEAPATSTKAMEVAVGGGEKDVRGQHRCTGVARRIEGFVDPARLTGCCNASRLARRAAKLSRRRPGHGWSEEALELFRQAARRGEWRVLRRLSVQVDWAVPSVGVLWPDRRDLVGCKALHVAVWWGRPLFILQWLVDEGTNVNERDTCGRTALHYAAIGGHLSFVQLLVDKGAQVDERGWSRTALHYAALKGHLSVVQWLVDRGAQVDEKCWVGRTALHLAAEGGHLSVVQSLVDKGALVDDKDVHSKSPLHLAARGGHLSVVQWLVDKGAKVDGRVYRVVTALHHAAEGGHLSVVKWLVDKGAQMDGKGVHNKTPLHLAAEGGHLSVVQWLVDKGARVDGKDYSGVTALHYAAKGGHLSVVQWLVNKGARVTGKDDEGATALHFAARGGHVCVMQCLVGNGAQIDEKACRAETPLHMAAGGGHLSVVQWLVDKGAQVHEKAWRDETALHLAAEGGHLSVVQWLVDKGAEVNTKRLGGITALHLAAEGGYLSVVRWLVNKGARVDGKERHEQTPLHFAARGGHISVVQLLVENRACFFLADDQGNTALHYALINRNWNTVKFLLSSYYNSSHAQQTDLFAALFAAAKTDRDDVIQLLHGYEVDLQHTNAQGRTALLEAAACGAINCVNLLLDRAADVHRADHLGTTPAIEAVRGGHVDVLLRLLGAGASVSDCNRVGRSALHYAAESAHSDAMDMLLTNGADVNCCDKRGWTPLHCAAAAGHEQIVVLLIKKDGEMNVETIAGKTALVLAVERGHADVMEFLMNYGASIPEGLPLIVDGDTHLVSGAESAASSKFLNEAEWLLDPSDVQFDVESDEKTVEGTWLDTPIEVKKRSKREKTKNFVEELHRWSNLNHPHVVKLFGACYAGEPFFVYERAVNGSLREYRKRPENKPKLWDKLYEAALGLQYLHDRNIVHGALCCQSIVVAANAVAKLRNFGGDADDIVYRSYLEDSEAIPYRVDWTAPEVLSGFPHSFESDVFAFGMCIVEAIKDSAPWGVISGGSAAIIEAIRTGKLPVKPDEMSTSQWNLVERVCCYNARDRLTSSDVVRELEVFTLEYELGQHESSNCGDCDRGPISWTELGDVQVLISNLCDSLDASTKSTCFQAPTAISDVLDELDAMCADNSTIDRMNRDVYERVRDVFNQLIARNDAPTAELTQKFTGIVQDFHGRVTNTGGVGTARAAQFAASRQVADNIFSVHGSIDMFMDAAGLSKSAEAHNWRDRWGSRRKKQQHEFMTKLQNLPDLLGDVAVGKAREEVLTYVRFELSKYPTSYATSIPADLMQAKSALSTMKNASWFIPEYEVVFDQYNAFSRGSFGSVHHGKWRSSKVVVKKVKLESEDDEVAFHNEVTIWHKLYHPHVVQLFGACHIGQPFFVCEFAALGQLDKYLRRHPEEVWQKLYEAVLGLRYVHVKGVVHGDLKCNNILVGGDHCAKLTDFGLSSLELRASTSGKGPNSDVELASGETAKPLIGAIRWKAPEVLKGEKATFASDIYSFGMCIIEAATGEYPWGMRLDDNVVRYRVVELRELPTRREELVDAAWHLVEHMCRYEPSDRLGIPAVIGKLEALSMSHAV</sequence>
<dbReference type="PROSITE" id="PS50011">
    <property type="entry name" value="PROTEIN_KINASE_DOM"/>
    <property type="match status" value="2"/>
</dbReference>
<dbReference type="Proteomes" id="UP000441208">
    <property type="component" value="Unassembled WGS sequence"/>
</dbReference>
<organism evidence="6 9">
    <name type="scientific">Phytophthora fragariae</name>
    <dbReference type="NCBI Taxonomy" id="53985"/>
    <lineage>
        <taxon>Eukaryota</taxon>
        <taxon>Sar</taxon>
        <taxon>Stramenopiles</taxon>
        <taxon>Oomycota</taxon>
        <taxon>Peronosporomycetes</taxon>
        <taxon>Peronosporales</taxon>
        <taxon>Peronosporaceae</taxon>
        <taxon>Phytophthora</taxon>
    </lineage>
</organism>
<dbReference type="EMBL" id="QXFZ01003198">
    <property type="protein sequence ID" value="KAE9070615.1"/>
    <property type="molecule type" value="Genomic_DNA"/>
</dbReference>
<dbReference type="GO" id="GO:0045944">
    <property type="term" value="P:positive regulation of transcription by RNA polymerase II"/>
    <property type="evidence" value="ECO:0007669"/>
    <property type="project" value="TreeGrafter"/>
</dbReference>
<dbReference type="EMBL" id="QXGF01002191">
    <property type="protein sequence ID" value="KAE8925762.1"/>
    <property type="molecule type" value="Genomic_DNA"/>
</dbReference>
<protein>
    <recommendedName>
        <fullName evidence="4">Protein kinase domain-containing protein</fullName>
    </recommendedName>
</protein>
<evidence type="ECO:0000313" key="6">
    <source>
        <dbReference type="EMBL" id="KAE9070615.1"/>
    </source>
</evidence>
<feature type="repeat" description="ANK" evidence="3">
    <location>
        <begin position="750"/>
        <end position="777"/>
    </location>
</feature>
<dbReference type="Proteomes" id="UP000429523">
    <property type="component" value="Unassembled WGS sequence"/>
</dbReference>
<feature type="repeat" description="ANK" evidence="3">
    <location>
        <begin position="386"/>
        <end position="418"/>
    </location>
</feature>
<dbReference type="PANTHER" id="PTHR24193">
    <property type="entry name" value="ANKYRIN REPEAT PROTEIN"/>
    <property type="match status" value="1"/>
</dbReference>
<feature type="repeat" description="ANK" evidence="3">
    <location>
        <begin position="320"/>
        <end position="352"/>
    </location>
</feature>
<feature type="repeat" description="ANK" evidence="3">
    <location>
        <begin position="156"/>
        <end position="188"/>
    </location>
</feature>
<feature type="domain" description="Protein kinase" evidence="4">
    <location>
        <begin position="778"/>
        <end position="1061"/>
    </location>
</feature>
<feature type="repeat" description="ANK" evidence="3">
    <location>
        <begin position="452"/>
        <end position="484"/>
    </location>
</feature>
<keyword evidence="1" id="KW-0677">Repeat</keyword>
<feature type="repeat" description="ANK" evidence="3">
    <location>
        <begin position="485"/>
        <end position="517"/>
    </location>
</feature>
<feature type="repeat" description="ANK" evidence="3">
    <location>
        <begin position="717"/>
        <end position="749"/>
    </location>
</feature>
<evidence type="ECO:0000259" key="4">
    <source>
        <dbReference type="PROSITE" id="PS50011"/>
    </source>
</evidence>
<comment type="caution">
    <text evidence="6">The sequence shown here is derived from an EMBL/GenBank/DDBJ whole genome shotgun (WGS) entry which is preliminary data.</text>
</comment>
<name>A0A6A3Q8S8_9STRA</name>
<feature type="repeat" description="ANK" evidence="3">
    <location>
        <begin position="353"/>
        <end position="385"/>
    </location>
</feature>
<evidence type="ECO:0000313" key="5">
    <source>
        <dbReference type="EMBL" id="KAE8925762.1"/>
    </source>
</evidence>
<gene>
    <name evidence="6" type="ORF">PF007_g26880</name>
    <name evidence="5" type="ORF">PF009_g24037</name>
    <name evidence="7" type="ORF">PF010_g26017</name>
</gene>
<dbReference type="InterPro" id="IPR001245">
    <property type="entry name" value="Ser-Thr/Tyr_kinase_cat_dom"/>
</dbReference>
<dbReference type="SUPFAM" id="SSF48403">
    <property type="entry name" value="Ankyrin repeat"/>
    <property type="match status" value="2"/>
</dbReference>
<feature type="repeat" description="ANK" evidence="3">
    <location>
        <begin position="684"/>
        <end position="716"/>
    </location>
</feature>
<evidence type="ECO:0000313" key="10">
    <source>
        <dbReference type="Proteomes" id="UP000488956"/>
    </source>
</evidence>
<feature type="repeat" description="ANK" evidence="3">
    <location>
        <begin position="618"/>
        <end position="650"/>
    </location>
</feature>
<dbReference type="GO" id="GO:0005634">
    <property type="term" value="C:nucleus"/>
    <property type="evidence" value="ECO:0007669"/>
    <property type="project" value="TreeGrafter"/>
</dbReference>
<dbReference type="Pfam" id="PF00023">
    <property type="entry name" value="Ank"/>
    <property type="match status" value="1"/>
</dbReference>
<dbReference type="SMART" id="SM00248">
    <property type="entry name" value="ANK"/>
    <property type="match status" value="20"/>
</dbReference>
<dbReference type="Pfam" id="PF07714">
    <property type="entry name" value="PK_Tyr_Ser-Thr"/>
    <property type="match status" value="2"/>
</dbReference>
<dbReference type="GO" id="GO:0005524">
    <property type="term" value="F:ATP binding"/>
    <property type="evidence" value="ECO:0007669"/>
    <property type="project" value="InterPro"/>
</dbReference>
<dbReference type="InterPro" id="IPR050663">
    <property type="entry name" value="Ankyrin-SOCS_Box"/>
</dbReference>
<dbReference type="GO" id="GO:0000976">
    <property type="term" value="F:transcription cis-regulatory region binding"/>
    <property type="evidence" value="ECO:0007669"/>
    <property type="project" value="TreeGrafter"/>
</dbReference>
<dbReference type="SMART" id="SM00220">
    <property type="entry name" value="S_TKc"/>
    <property type="match status" value="1"/>
</dbReference>
<feature type="repeat" description="ANK" evidence="3">
    <location>
        <begin position="419"/>
        <end position="451"/>
    </location>
</feature>
<proteinExistence type="predicted"/>
<evidence type="ECO:0000256" key="3">
    <source>
        <dbReference type="PROSITE-ProRule" id="PRU00023"/>
    </source>
</evidence>
<keyword evidence="2 3" id="KW-0040">ANK repeat</keyword>
<dbReference type="InterPro" id="IPR011009">
    <property type="entry name" value="Kinase-like_dom_sf"/>
</dbReference>
<feature type="repeat" description="ANK" evidence="3">
    <location>
        <begin position="254"/>
        <end position="286"/>
    </location>
</feature>
<accession>A0A6A3Q8S8</accession>
<dbReference type="InterPro" id="IPR036770">
    <property type="entry name" value="Ankyrin_rpt-contain_sf"/>
</dbReference>
<evidence type="ECO:0000256" key="2">
    <source>
        <dbReference type="ARBA" id="ARBA00023043"/>
    </source>
</evidence>
<feature type="repeat" description="ANK" evidence="3">
    <location>
        <begin position="221"/>
        <end position="253"/>
    </location>
</feature>
<dbReference type="Proteomes" id="UP000488956">
    <property type="component" value="Unassembled WGS sequence"/>
</dbReference>
<dbReference type="Gene3D" id="1.25.40.20">
    <property type="entry name" value="Ankyrin repeat-containing domain"/>
    <property type="match status" value="5"/>
</dbReference>
<dbReference type="Gene3D" id="1.10.510.10">
    <property type="entry name" value="Transferase(Phosphotransferase) domain 1"/>
    <property type="match status" value="2"/>
</dbReference>
<reference evidence="8 9" key="1">
    <citation type="submission" date="2018-08" db="EMBL/GenBank/DDBJ databases">
        <title>Genomic investigation of the strawberry pathogen Phytophthora fragariae indicates pathogenicity is determined by transcriptional variation in three key races.</title>
        <authorList>
            <person name="Adams T.M."/>
            <person name="Armitage A.D."/>
            <person name="Sobczyk M.K."/>
            <person name="Bates H.J."/>
            <person name="Dunwell J.M."/>
            <person name="Nellist C.F."/>
            <person name="Harrison R.J."/>
        </authorList>
    </citation>
    <scope>NUCLEOTIDE SEQUENCE [LARGE SCALE GENOMIC DNA]</scope>
    <source>
        <strain evidence="6 9">NOV-71</strain>
        <strain evidence="5 8">NOV-9</strain>
        <strain evidence="7 10">ONT-3</strain>
    </source>
</reference>
<evidence type="ECO:0000256" key="1">
    <source>
        <dbReference type="ARBA" id="ARBA00022737"/>
    </source>
</evidence>
<feature type="repeat" description="ANK" evidence="3">
    <location>
        <begin position="122"/>
        <end position="155"/>
    </location>
</feature>
<dbReference type="PROSITE" id="PS00108">
    <property type="entry name" value="PROTEIN_KINASE_ST"/>
    <property type="match status" value="1"/>
</dbReference>
<dbReference type="PRINTS" id="PR01415">
    <property type="entry name" value="ANKYRIN"/>
</dbReference>
<dbReference type="Pfam" id="PF12796">
    <property type="entry name" value="Ank_2"/>
    <property type="match status" value="6"/>
</dbReference>
<dbReference type="EMBL" id="QXFX01003121">
    <property type="protein sequence ID" value="KAE9071080.1"/>
    <property type="molecule type" value="Genomic_DNA"/>
</dbReference>
<evidence type="ECO:0000313" key="8">
    <source>
        <dbReference type="Proteomes" id="UP000429523"/>
    </source>
</evidence>
<dbReference type="InterPro" id="IPR000719">
    <property type="entry name" value="Prot_kinase_dom"/>
</dbReference>
<feature type="repeat" description="ANK" evidence="3">
    <location>
        <begin position="188"/>
        <end position="216"/>
    </location>
</feature>
<dbReference type="InterPro" id="IPR002110">
    <property type="entry name" value="Ankyrin_rpt"/>
</dbReference>
<dbReference type="PROSITE" id="PS50297">
    <property type="entry name" value="ANK_REP_REGION"/>
    <property type="match status" value="16"/>
</dbReference>
<dbReference type="SUPFAM" id="SSF56112">
    <property type="entry name" value="Protein kinase-like (PK-like)"/>
    <property type="match status" value="2"/>
</dbReference>
<dbReference type="PANTHER" id="PTHR24193:SF121">
    <property type="entry name" value="ADA2A-CONTAINING COMPLEX COMPONENT 3, ISOFORM D"/>
    <property type="match status" value="1"/>
</dbReference>
<dbReference type="PROSITE" id="PS50088">
    <property type="entry name" value="ANK_REPEAT"/>
    <property type="match status" value="18"/>
</dbReference>
<evidence type="ECO:0000313" key="7">
    <source>
        <dbReference type="EMBL" id="KAE9071080.1"/>
    </source>
</evidence>
<feature type="repeat" description="ANK" evidence="3">
    <location>
        <begin position="287"/>
        <end position="319"/>
    </location>
</feature>